<feature type="region of interest" description="Disordered" evidence="1">
    <location>
        <begin position="22"/>
        <end position="70"/>
    </location>
</feature>
<organism evidence="3 4">
    <name type="scientific">Stichopus japonicus</name>
    <name type="common">Sea cucumber</name>
    <dbReference type="NCBI Taxonomy" id="307972"/>
    <lineage>
        <taxon>Eukaryota</taxon>
        <taxon>Metazoa</taxon>
        <taxon>Echinodermata</taxon>
        <taxon>Eleutherozoa</taxon>
        <taxon>Echinozoa</taxon>
        <taxon>Holothuroidea</taxon>
        <taxon>Aspidochirotacea</taxon>
        <taxon>Aspidochirotida</taxon>
        <taxon>Stichopodidae</taxon>
        <taxon>Apostichopus</taxon>
    </lineage>
</organism>
<accession>A0A2G8K5D2</accession>
<name>A0A2G8K5D2_STIJA</name>
<proteinExistence type="predicted"/>
<protein>
    <submittedName>
        <fullName evidence="3">Uncharacterized protein</fullName>
    </submittedName>
</protein>
<dbReference type="Proteomes" id="UP000230750">
    <property type="component" value="Unassembled WGS sequence"/>
</dbReference>
<dbReference type="AlphaFoldDB" id="A0A2G8K5D2"/>
<feature type="region of interest" description="Disordered" evidence="1">
    <location>
        <begin position="226"/>
        <end position="251"/>
    </location>
</feature>
<feature type="region of interest" description="Disordered" evidence="1">
    <location>
        <begin position="109"/>
        <end position="128"/>
    </location>
</feature>
<sequence>MHWRENFVKELCIVGLSGSAEAAQNSQDPPQRKSTGRSTLPPATWSKSRSTTAVLVGSARTTSRTSSYRSVPRFYNGPQLANTPCNMLNKNLPEIRDARKFGLHGTTKEIHGHSSDVSGGGSSSSYPTRAYTAKTQIDTIKDFDGRTELCSIPTTDAGNGVVTKRTQSRAKSEPTSLLKQTEFRPNLVIKPLKPKLDLNDDEDSQQHDKNDVTMFIRMNQHYKLSENQKEETPRKITTPRLFGSPRGSRPEEGFEQFLTMKSIYRSNDKESAQFLDAAVQPVVAVEDGNTVYVNEGNRNFVLNLRQLSKRHTEKHSDLDTIKATERANVIHDTTRASATVPHQEISKEKLVNSWLETCPSDSPAIPKAIGYHGDQQPRATLTHRKQIVLNVPYIGEEAEQRE</sequence>
<dbReference type="EMBL" id="MRZV01000866">
    <property type="protein sequence ID" value="PIK43214.1"/>
    <property type="molecule type" value="Genomic_DNA"/>
</dbReference>
<evidence type="ECO:0000256" key="1">
    <source>
        <dbReference type="SAM" id="MobiDB-lite"/>
    </source>
</evidence>
<gene>
    <name evidence="3" type="ORF">BSL78_19944</name>
    <name evidence="2" type="ORF">BSL78_29086</name>
</gene>
<evidence type="ECO:0000313" key="4">
    <source>
        <dbReference type="Proteomes" id="UP000230750"/>
    </source>
</evidence>
<comment type="caution">
    <text evidence="3">The sequence shown here is derived from an EMBL/GenBank/DDBJ whole genome shotgun (WGS) entry which is preliminary data.</text>
</comment>
<evidence type="ECO:0000313" key="3">
    <source>
        <dbReference type="EMBL" id="PIK43214.1"/>
    </source>
</evidence>
<reference evidence="3 4" key="1">
    <citation type="journal article" date="2017" name="PLoS Biol.">
        <title>The sea cucumber genome provides insights into morphological evolution and visceral regeneration.</title>
        <authorList>
            <person name="Zhang X."/>
            <person name="Sun L."/>
            <person name="Yuan J."/>
            <person name="Sun Y."/>
            <person name="Gao Y."/>
            <person name="Zhang L."/>
            <person name="Li S."/>
            <person name="Dai H."/>
            <person name="Hamel J.F."/>
            <person name="Liu C."/>
            <person name="Yu Y."/>
            <person name="Liu S."/>
            <person name="Lin W."/>
            <person name="Guo K."/>
            <person name="Jin S."/>
            <person name="Xu P."/>
            <person name="Storey K.B."/>
            <person name="Huan P."/>
            <person name="Zhang T."/>
            <person name="Zhou Y."/>
            <person name="Zhang J."/>
            <person name="Lin C."/>
            <person name="Li X."/>
            <person name="Xing L."/>
            <person name="Huo D."/>
            <person name="Sun M."/>
            <person name="Wang L."/>
            <person name="Mercier A."/>
            <person name="Li F."/>
            <person name="Yang H."/>
            <person name="Xiang J."/>
        </authorList>
    </citation>
    <scope>NUCLEOTIDE SEQUENCE [LARGE SCALE GENOMIC DNA]</scope>
    <source>
        <strain evidence="3">Shaxun</strain>
        <tissue evidence="3">Muscle</tissue>
    </source>
</reference>
<dbReference type="OrthoDB" id="10145481at2759"/>
<dbReference type="EMBL" id="MRZV01002289">
    <property type="protein sequence ID" value="PIK34099.1"/>
    <property type="molecule type" value="Genomic_DNA"/>
</dbReference>
<feature type="compositionally biased region" description="Polar residues" evidence="1">
    <location>
        <begin position="22"/>
        <end position="38"/>
    </location>
</feature>
<evidence type="ECO:0000313" key="2">
    <source>
        <dbReference type="EMBL" id="PIK34099.1"/>
    </source>
</evidence>
<keyword evidence="4" id="KW-1185">Reference proteome</keyword>
<feature type="compositionally biased region" description="Low complexity" evidence="1">
    <location>
        <begin position="58"/>
        <end position="70"/>
    </location>
</feature>